<evidence type="ECO:0000256" key="1">
    <source>
        <dbReference type="SAM" id="MobiDB-lite"/>
    </source>
</evidence>
<dbReference type="EMBL" id="LNIX01000029">
    <property type="protein sequence ID" value="OXA41424.1"/>
    <property type="molecule type" value="Genomic_DNA"/>
</dbReference>
<reference evidence="3 4" key="1">
    <citation type="submission" date="2015-12" db="EMBL/GenBank/DDBJ databases">
        <title>The genome of Folsomia candida.</title>
        <authorList>
            <person name="Faddeeva A."/>
            <person name="Derks M.F."/>
            <person name="Anvar Y."/>
            <person name="Smit S."/>
            <person name="Van Straalen N."/>
            <person name="Roelofs D."/>
        </authorList>
    </citation>
    <scope>NUCLEOTIDE SEQUENCE [LARGE SCALE GENOMIC DNA]</scope>
    <source>
        <strain evidence="3 4">VU population</strain>
        <tissue evidence="3">Whole body</tissue>
    </source>
</reference>
<protein>
    <recommendedName>
        <fullName evidence="2">DUF4806 domain-containing protein</fullName>
    </recommendedName>
</protein>
<dbReference type="InterPro" id="IPR032071">
    <property type="entry name" value="DUF4806"/>
</dbReference>
<feature type="compositionally biased region" description="Polar residues" evidence="1">
    <location>
        <begin position="35"/>
        <end position="53"/>
    </location>
</feature>
<evidence type="ECO:0000313" key="3">
    <source>
        <dbReference type="EMBL" id="OXA41424.1"/>
    </source>
</evidence>
<organism evidence="3 4">
    <name type="scientific">Folsomia candida</name>
    <name type="common">Springtail</name>
    <dbReference type="NCBI Taxonomy" id="158441"/>
    <lineage>
        <taxon>Eukaryota</taxon>
        <taxon>Metazoa</taxon>
        <taxon>Ecdysozoa</taxon>
        <taxon>Arthropoda</taxon>
        <taxon>Hexapoda</taxon>
        <taxon>Collembola</taxon>
        <taxon>Entomobryomorpha</taxon>
        <taxon>Isotomoidea</taxon>
        <taxon>Isotomidae</taxon>
        <taxon>Proisotominae</taxon>
        <taxon>Folsomia</taxon>
    </lineage>
</organism>
<comment type="caution">
    <text evidence="3">The sequence shown here is derived from an EMBL/GenBank/DDBJ whole genome shotgun (WGS) entry which is preliminary data.</text>
</comment>
<feature type="domain" description="DUF4806" evidence="2">
    <location>
        <begin position="126"/>
        <end position="199"/>
    </location>
</feature>
<accession>A0A226D992</accession>
<evidence type="ECO:0000259" key="2">
    <source>
        <dbReference type="Pfam" id="PF16064"/>
    </source>
</evidence>
<dbReference type="Proteomes" id="UP000198287">
    <property type="component" value="Unassembled WGS sequence"/>
</dbReference>
<gene>
    <name evidence="3" type="ORF">Fcan01_23896</name>
</gene>
<feature type="region of interest" description="Disordered" evidence="1">
    <location>
        <begin position="1"/>
        <end position="63"/>
    </location>
</feature>
<evidence type="ECO:0000313" key="4">
    <source>
        <dbReference type="Proteomes" id="UP000198287"/>
    </source>
</evidence>
<dbReference type="OrthoDB" id="6784356at2759"/>
<dbReference type="Pfam" id="PF16064">
    <property type="entry name" value="DUF4806"/>
    <property type="match status" value="1"/>
</dbReference>
<dbReference type="AlphaFoldDB" id="A0A226D992"/>
<name>A0A226D992_FOLCA</name>
<keyword evidence="4" id="KW-1185">Reference proteome</keyword>
<proteinExistence type="predicted"/>
<feature type="non-terminal residue" evidence="3">
    <location>
        <position position="1"/>
    </location>
</feature>
<sequence>SYDKAIKKLNKYIGNKPIDSSENEESRRRRRKASTENTNPGSEVDGTKSSAAASPQKDKLRNPHKYVQVIQLEPDPRIESLFAEFRKFQEESLRNEHLLLERVANLEKLVIKLTRLAASNCSDNTNINWPAKTLEELEQIEAILKTEKTIYNKEVCFLSKNNGKTLAQDVYAMLSSMIANDLRSKIRITDRNNKIPFENRLSAKLVRDAVKSGNSQVKDSQINQQMGCWFRMKITSKIKNADITTNRQSNNFSKH</sequence>